<keyword evidence="2" id="KW-1133">Transmembrane helix</keyword>
<evidence type="ECO:0008006" key="5">
    <source>
        <dbReference type="Google" id="ProtNLM"/>
    </source>
</evidence>
<reference evidence="3 4" key="1">
    <citation type="journal article" date="2013" name="Nat. Commun.">
        <title>Genome sequence and functional genomic analysis of the oil-degrading bacterium Oleispira antarctica.</title>
        <authorList>
            <person name="Kube M."/>
            <person name="Chernikova T.N."/>
            <person name="Al-Ramahi Y."/>
            <person name="Beloqui A."/>
            <person name="Lopez-Cortez N."/>
            <person name="Guazzaroni M.E."/>
            <person name="Heipieper H.J."/>
            <person name="Klages S."/>
            <person name="Kotsyurbenko O.R."/>
            <person name="Langer I."/>
            <person name="Nechitaylo T.Y."/>
            <person name="Lunsdorf H."/>
            <person name="Fernandez M."/>
            <person name="Juarez S."/>
            <person name="Ciordia S."/>
            <person name="Singer A."/>
            <person name="Kagan O."/>
            <person name="Egorova O."/>
            <person name="Petit P.A."/>
            <person name="Stogios P."/>
            <person name="Kim Y."/>
            <person name="Tchigvintsev A."/>
            <person name="Flick R."/>
            <person name="Denaro R."/>
            <person name="Genovese M."/>
            <person name="Albar J.P."/>
            <person name="Reva O.N."/>
            <person name="Martinez-Gomariz M."/>
            <person name="Tran H."/>
            <person name="Ferrer M."/>
            <person name="Savchenko A."/>
            <person name="Yakunin A.F."/>
            <person name="Yakimov M.M."/>
            <person name="Golyshina O.V."/>
            <person name="Reinhardt R."/>
            <person name="Golyshin P.N."/>
        </authorList>
    </citation>
    <scope>NUCLEOTIDE SEQUENCE [LARGE SCALE GENOMIC DNA]</scope>
</reference>
<sequence length="826" mass="91260">MFSKLRYIFKIVFFIIIGLYAFVWLFSPWVANHYLGQYLETQGLSLGDETSIRYNPFRSRLEINGLEVSNANAEKVSVVSFFSVELDLHQLMFDDVYIPQIVIKGLDFTVKKMENDLIVGGISLAQFKNNAQPETKNGVAENSEGNNEENAISFLNRLVMPTLVLEESRIDFYNGERQHRLKLKSIKIIDLFATTRKQTVGLSVIGELDNGPIDINMTADLVNQEGGINFDVNVSNIDVEKFSNFLPKDIDSLLGMLSYKGKHSLKIEGETIILSVENGHFSSTGINLAKDDVHVLIGQQEINLGGLSLILEKNKKPRIEGEGSALIQDINVYNKDNAMILAAIKQVELDSIKLFNDEEGIQKISLGQIDLVDSFFSDNTRDDIPALVSFTLLKLQRIGLSQYGVEIGDISLEGLVANAELDENKKLKNLLAIPINDNKNEDAVPVESSGNIADNSQKTENDTVEDSVAVDEMAAKEGIKAKPAFKIKLDSFNLANTAKVFFIDQSVSPVYQQNISINKLTAGPFDTENPEQESVITLAGNSDRYATFSIITKAKPFLEKPTYKIDGGLKELSLPGLSSYIKQALQYEIESGQLDLDIDMQLIGTDVDGEVQVMLRGIELAAVDDFEVSSLNGQISVPLNMALGMLKDGDGNVELSLPITGDTRSPSFGLSGFLTLLVKKATLLGARDYLVTTFVPYAQVVNVVALAGGYALKVRVNDLPYLPEETDLQPEQEEFLKQFSALLKDRDSTQVRLCAVATAQDIGKEPGSDLSSLEDRKRLTEISRERVSIFKAYMIEEENIPSSRLLLCTPQIDSSIGAVPRLSFRT</sequence>
<dbReference type="AlphaFoldDB" id="R4YNG5"/>
<evidence type="ECO:0000256" key="1">
    <source>
        <dbReference type="SAM" id="MobiDB-lite"/>
    </source>
</evidence>
<feature type="region of interest" description="Disordered" evidence="1">
    <location>
        <begin position="444"/>
        <end position="464"/>
    </location>
</feature>
<dbReference type="KEGG" id="oai:OLEAN_C22960"/>
<name>R4YNG5_OLEAN</name>
<dbReference type="STRING" id="698738.OLEAN_C22960"/>
<dbReference type="Proteomes" id="UP000032749">
    <property type="component" value="Chromosome"/>
</dbReference>
<dbReference type="InterPro" id="IPR008023">
    <property type="entry name" value="DUF748"/>
</dbReference>
<accession>R4YNG5</accession>
<keyword evidence="2" id="KW-0472">Membrane</keyword>
<evidence type="ECO:0000313" key="3">
    <source>
        <dbReference type="EMBL" id="CCK76472.1"/>
    </source>
</evidence>
<dbReference type="EMBL" id="FO203512">
    <property type="protein sequence ID" value="CCK76472.1"/>
    <property type="molecule type" value="Genomic_DNA"/>
</dbReference>
<keyword evidence="4" id="KW-1185">Reference proteome</keyword>
<evidence type="ECO:0000313" key="4">
    <source>
        <dbReference type="Proteomes" id="UP000032749"/>
    </source>
</evidence>
<evidence type="ECO:0000256" key="2">
    <source>
        <dbReference type="SAM" id="Phobius"/>
    </source>
</evidence>
<feature type="compositionally biased region" description="Polar residues" evidence="1">
    <location>
        <begin position="448"/>
        <end position="458"/>
    </location>
</feature>
<protein>
    <recommendedName>
        <fullName evidence="5">DUF748 domain-containing protein</fullName>
    </recommendedName>
</protein>
<proteinExistence type="predicted"/>
<keyword evidence="2" id="KW-0812">Transmembrane</keyword>
<dbReference type="HOGENOM" id="CLU_301442_0_0_6"/>
<feature type="transmembrane region" description="Helical" evidence="2">
    <location>
        <begin position="7"/>
        <end position="26"/>
    </location>
</feature>
<gene>
    <name evidence="3" type="ORF">OLEAN_C22960</name>
</gene>
<organism evidence="3 4">
    <name type="scientific">Oleispira antarctica RB-8</name>
    <dbReference type="NCBI Taxonomy" id="698738"/>
    <lineage>
        <taxon>Bacteria</taxon>
        <taxon>Pseudomonadati</taxon>
        <taxon>Pseudomonadota</taxon>
        <taxon>Gammaproteobacteria</taxon>
        <taxon>Oceanospirillales</taxon>
        <taxon>Oceanospirillaceae</taxon>
        <taxon>Oleispira</taxon>
    </lineage>
</organism>
<dbReference type="Pfam" id="PF05359">
    <property type="entry name" value="DUF748"/>
    <property type="match status" value="1"/>
</dbReference>